<keyword evidence="2" id="KW-1185">Reference proteome</keyword>
<evidence type="ECO:0000313" key="2">
    <source>
        <dbReference type="Proteomes" id="UP000267027"/>
    </source>
</evidence>
<evidence type="ECO:0000313" key="3">
    <source>
        <dbReference type="WBParaSite" id="ACOC_0001199101-mRNA-1"/>
    </source>
</evidence>
<accession>A0A0R3PZJ6</accession>
<name>A0A0R3PZJ6_ANGCS</name>
<protein>
    <submittedName>
        <fullName evidence="1 3">Uncharacterized protein</fullName>
    </submittedName>
</protein>
<gene>
    <name evidence="1" type="ORF">ACOC_LOCUS11992</name>
</gene>
<dbReference type="WBParaSite" id="ACOC_0001199101-mRNA-1">
    <property type="protein sequence ID" value="ACOC_0001199101-mRNA-1"/>
    <property type="gene ID" value="ACOC_0001199101"/>
</dbReference>
<dbReference type="Proteomes" id="UP000267027">
    <property type="component" value="Unassembled WGS sequence"/>
</dbReference>
<reference evidence="1 2" key="2">
    <citation type="submission" date="2018-11" db="EMBL/GenBank/DDBJ databases">
        <authorList>
            <consortium name="Pathogen Informatics"/>
        </authorList>
    </citation>
    <scope>NUCLEOTIDE SEQUENCE [LARGE SCALE GENOMIC DNA]</scope>
    <source>
        <strain evidence="1 2">Costa Rica</strain>
    </source>
</reference>
<proteinExistence type="predicted"/>
<evidence type="ECO:0000313" key="1">
    <source>
        <dbReference type="EMBL" id="VDM63577.1"/>
    </source>
</evidence>
<organism evidence="3">
    <name type="scientific">Angiostrongylus costaricensis</name>
    <name type="common">Nematode worm</name>
    <dbReference type="NCBI Taxonomy" id="334426"/>
    <lineage>
        <taxon>Eukaryota</taxon>
        <taxon>Metazoa</taxon>
        <taxon>Ecdysozoa</taxon>
        <taxon>Nematoda</taxon>
        <taxon>Chromadorea</taxon>
        <taxon>Rhabditida</taxon>
        <taxon>Rhabditina</taxon>
        <taxon>Rhabditomorpha</taxon>
        <taxon>Strongyloidea</taxon>
        <taxon>Metastrongylidae</taxon>
        <taxon>Angiostrongylus</taxon>
    </lineage>
</organism>
<reference evidence="3" key="1">
    <citation type="submission" date="2017-02" db="UniProtKB">
        <authorList>
            <consortium name="WormBaseParasite"/>
        </authorList>
    </citation>
    <scope>IDENTIFICATION</scope>
</reference>
<sequence length="132" mass="14928">MDDSNTALPEIIPQMNIPCEMNFWSSRILLMSAQHLVLEMTLTMRKKRIVSNLHTRSKKPPFRLAFSHASRRGSPSRRVASRRIASYLVALHRAPTHNSSRAAILARSCDVFAAARKHLVSGRCRADFSTSR</sequence>
<dbReference type="AlphaFoldDB" id="A0A0R3PZJ6"/>
<dbReference type="EMBL" id="UYYA01004856">
    <property type="protein sequence ID" value="VDM63577.1"/>
    <property type="molecule type" value="Genomic_DNA"/>
</dbReference>